<organism evidence="5 6">
    <name type="scientific">Elusimicrobium minutum (strain Pei191)</name>
    <dbReference type="NCBI Taxonomy" id="445932"/>
    <lineage>
        <taxon>Bacteria</taxon>
        <taxon>Pseudomonadati</taxon>
        <taxon>Elusimicrobiota</taxon>
        <taxon>Elusimicrobia</taxon>
        <taxon>Elusimicrobiales</taxon>
        <taxon>Elusimicrobiaceae</taxon>
        <taxon>Elusimicrobium</taxon>
    </lineage>
</organism>
<dbReference type="Gene3D" id="3.40.50.12780">
    <property type="entry name" value="N-terminal domain of ligase-like"/>
    <property type="match status" value="1"/>
</dbReference>
<dbReference type="SUPFAM" id="SSF103473">
    <property type="entry name" value="MFS general substrate transporter"/>
    <property type="match status" value="1"/>
</dbReference>
<dbReference type="SUPFAM" id="SSF56801">
    <property type="entry name" value="Acetyl-CoA synthetase-like"/>
    <property type="match status" value="1"/>
</dbReference>
<evidence type="ECO:0000256" key="3">
    <source>
        <dbReference type="SAM" id="Phobius"/>
    </source>
</evidence>
<dbReference type="Gene3D" id="1.20.1250.20">
    <property type="entry name" value="MFS general substrate transporter like domains"/>
    <property type="match status" value="1"/>
</dbReference>
<keyword evidence="3" id="KW-0472">Membrane</keyword>
<dbReference type="EMBL" id="CP001055">
    <property type="protein sequence ID" value="ACC98565.1"/>
    <property type="molecule type" value="Genomic_DNA"/>
</dbReference>
<dbReference type="SMART" id="SM00563">
    <property type="entry name" value="PlsC"/>
    <property type="match status" value="1"/>
</dbReference>
<dbReference type="PANTHER" id="PTHR43201">
    <property type="entry name" value="ACYL-COA SYNTHETASE"/>
    <property type="match status" value="1"/>
</dbReference>
<feature type="domain" description="Phospholipid/glycerol acyltransferase" evidence="4">
    <location>
        <begin position="450"/>
        <end position="560"/>
    </location>
</feature>
<dbReference type="GO" id="GO:0006631">
    <property type="term" value="P:fatty acid metabolic process"/>
    <property type="evidence" value="ECO:0007669"/>
    <property type="project" value="TreeGrafter"/>
</dbReference>
<dbReference type="InterPro" id="IPR042099">
    <property type="entry name" value="ANL_N_sf"/>
</dbReference>
<dbReference type="AlphaFoldDB" id="B2KDG9"/>
<dbReference type="NCBIfam" id="NF005291">
    <property type="entry name" value="PRK06814.1"/>
    <property type="match status" value="1"/>
</dbReference>
<accession>B2KDG9</accession>
<feature type="transmembrane region" description="Helical" evidence="3">
    <location>
        <begin position="394"/>
        <end position="416"/>
    </location>
</feature>
<dbReference type="InterPro" id="IPR002123">
    <property type="entry name" value="Plipid/glycerol_acylTrfase"/>
</dbReference>
<feature type="transmembrane region" description="Helical" evidence="3">
    <location>
        <begin position="365"/>
        <end position="388"/>
    </location>
</feature>
<dbReference type="Proteomes" id="UP000001029">
    <property type="component" value="Chromosome"/>
</dbReference>
<feature type="transmembrane region" description="Helical" evidence="3">
    <location>
        <begin position="147"/>
        <end position="167"/>
    </location>
</feature>
<feature type="transmembrane region" description="Helical" evidence="3">
    <location>
        <begin position="223"/>
        <end position="246"/>
    </location>
</feature>
<dbReference type="Pfam" id="PF01553">
    <property type="entry name" value="Acyltransferase"/>
    <property type="match status" value="1"/>
</dbReference>
<feature type="transmembrane region" description="Helical" evidence="3">
    <location>
        <begin position="329"/>
        <end position="353"/>
    </location>
</feature>
<dbReference type="RefSeq" id="WP_012415180.1">
    <property type="nucleotide sequence ID" value="NC_010644.1"/>
</dbReference>
<protein>
    <submittedName>
        <fullName evidence="5">AMP-dependent synthetase and ligase</fullName>
    </submittedName>
</protein>
<gene>
    <name evidence="5" type="ordered locus">Emin_1012</name>
</gene>
<dbReference type="CDD" id="cd06173">
    <property type="entry name" value="MFS_MefA_like"/>
    <property type="match status" value="1"/>
</dbReference>
<evidence type="ECO:0000313" key="5">
    <source>
        <dbReference type="EMBL" id="ACC98565.1"/>
    </source>
</evidence>
<keyword evidence="2 5" id="KW-0436">Ligase</keyword>
<dbReference type="OrthoDB" id="9763207at2"/>
<dbReference type="SUPFAM" id="SSF69593">
    <property type="entry name" value="Glycerol-3-phosphate (1)-acyltransferase"/>
    <property type="match status" value="1"/>
</dbReference>
<feature type="transmembrane region" description="Helical" evidence="3">
    <location>
        <begin position="52"/>
        <end position="72"/>
    </location>
</feature>
<dbReference type="STRING" id="445932.Emin_1012"/>
<proteinExistence type="inferred from homology"/>
<dbReference type="InterPro" id="IPR036259">
    <property type="entry name" value="MFS_trans_sf"/>
</dbReference>
<evidence type="ECO:0000256" key="2">
    <source>
        <dbReference type="ARBA" id="ARBA00022598"/>
    </source>
</evidence>
<dbReference type="PROSITE" id="PS00455">
    <property type="entry name" value="AMP_BINDING"/>
    <property type="match status" value="1"/>
</dbReference>
<evidence type="ECO:0000259" key="4">
    <source>
        <dbReference type="SMART" id="SM00563"/>
    </source>
</evidence>
<dbReference type="InterPro" id="IPR045851">
    <property type="entry name" value="AMP-bd_C_sf"/>
</dbReference>
<dbReference type="Pfam" id="PF00501">
    <property type="entry name" value="AMP-binding"/>
    <property type="match status" value="1"/>
</dbReference>
<dbReference type="KEGG" id="emi:Emin_1012"/>
<dbReference type="HOGENOM" id="CLU_008489_0_0_0"/>
<sequence length="1133" mass="126259">MLKFWSLISNKGLSGNLYAHFFSNFNDNFIRSAFVALTLYSLSETTNYQQGLWMFSGILLFIIPFFIFTVFAGEVADKIQKNKLIKNIKTAEIIVCAMAILGLALGSKWLLLIVLLAKGTLSSFLGPVKYSILVDNVGKEKLLDANALMLIAGCAALFFGLISAPLFGYWGKTVILAFTAIMGLLSTLIIPDGEINDPGHKIQTNFLSLNITNFRLAIHSRDIFLCTFGIAWFWLIASVLFTQLQTIIIDNFAIGNKIFTYLFFIIIFAFSLGTVACRTLLKGEVNTRFAPLSFVLLTIFILDLAYVAATIPADPSIYLFRTFFFKHGIRISIDLFFTAFFSAIFVLPLHAMLQAAAHKQIRSRMLAVSQVTIAGFIIAASFGTFTLLKLDVRPVSILSMLALGNTFFAIGIVLLLPKHILRSVLTTILDFIYGVQFEGIEELRKNKGNAVIVANQNSLLDPLILAIYLPGRPYFAVDTETARKFWIRPFLKLIRYYVVDASNPMIIKSMIEEVKKGNKLVIFPEGRVSTTGGIMKIHPGLAMIAERSGADIIPVSIEGTQFSIFSRFGRDFKKKPERDVTVKISKPRKLNVNPALKGIERRAAADNALYDIMALMKFDNVNTNQTIFNSFINARYQIGYRFEIMEDINRKPVSYGKILTAAFVLGDKFTKTTKPGEFSGVFLPTSNACAITMLALHAYGRVPAMINFSTGIKNVCNSCKTAGIKTVFSAKVFIEKADMQPMVDALRENGINVIFIDEFKITAMNKILGLIKSFFPRFTYNFYTVMPKPTDPAFLLFTSGSEGSPKGVVLSHKNLLSNIAQVSSVLPLSVNDRIFCCMPLFHSFGLTAGFLLPALSGFKTFFYPSPLHYHVIPQLVYDTNSTILFATDTFLSGYAKTAHPFDFYSLRLVGMGAEKMKEETFNIWARKFGLRILELYGATETSPGIAFSTPMHFKLGSAGRILPGVDYRLEPVEGIESGGRLIVKGDNIMSGYIKADNPGVIQPPPEGWYDTGDIVDIDKEGFIFIKGRATRFAKVAGEMVPLLAVETEINNYWQDYQQALVSIPDEKRGEQLILFTTREDGSRTDLLKYFQQIGQPELFAPKIIEHIKEIPLIGTGKIDYITLTAMAKEKFLK</sequence>
<keyword evidence="3" id="KW-1133">Transmembrane helix</keyword>
<dbReference type="GO" id="GO:0016746">
    <property type="term" value="F:acyltransferase activity"/>
    <property type="evidence" value="ECO:0007669"/>
    <property type="project" value="InterPro"/>
</dbReference>
<dbReference type="GO" id="GO:0031956">
    <property type="term" value="F:medium-chain fatty acid-CoA ligase activity"/>
    <property type="evidence" value="ECO:0007669"/>
    <property type="project" value="TreeGrafter"/>
</dbReference>
<comment type="similarity">
    <text evidence="1">Belongs to the ATP-dependent AMP-binding enzyme family.</text>
</comment>
<evidence type="ECO:0000313" key="6">
    <source>
        <dbReference type="Proteomes" id="UP000001029"/>
    </source>
</evidence>
<dbReference type="InterPro" id="IPR000873">
    <property type="entry name" value="AMP-dep_synth/lig_dom"/>
</dbReference>
<keyword evidence="3" id="KW-0812">Transmembrane</keyword>
<evidence type="ECO:0000256" key="1">
    <source>
        <dbReference type="ARBA" id="ARBA00006432"/>
    </source>
</evidence>
<reference evidence="5 6" key="1">
    <citation type="journal article" date="2009" name="Appl. Environ. Microbiol.">
        <title>Genomic analysis of 'Elusimicrobium minutum,' the first cultivated representative of the phylum 'Elusimicrobia' (formerly termite group 1).</title>
        <authorList>
            <person name="Herlemann D.P.R."/>
            <person name="Geissinger O."/>
            <person name="Ikeda-Ohtsubo W."/>
            <person name="Kunin V."/>
            <person name="Sun H."/>
            <person name="Lapidus A."/>
            <person name="Hugenholtz P."/>
            <person name="Brune A."/>
        </authorList>
    </citation>
    <scope>NUCLEOTIDE SEQUENCE [LARGE SCALE GENOMIC DNA]</scope>
    <source>
        <strain evidence="5 6">Pei191</strain>
    </source>
</reference>
<keyword evidence="6" id="KW-1185">Reference proteome</keyword>
<feature type="transmembrane region" description="Helical" evidence="3">
    <location>
        <begin position="289"/>
        <end position="309"/>
    </location>
</feature>
<dbReference type="PANTHER" id="PTHR43201:SF5">
    <property type="entry name" value="MEDIUM-CHAIN ACYL-COA LIGASE ACSF2, MITOCHONDRIAL"/>
    <property type="match status" value="1"/>
</dbReference>
<name>B2KDG9_ELUMP</name>
<dbReference type="Gene3D" id="3.30.300.30">
    <property type="match status" value="1"/>
</dbReference>
<dbReference type="InterPro" id="IPR020845">
    <property type="entry name" value="AMP-binding_CS"/>
</dbReference>
<dbReference type="CDD" id="cd07989">
    <property type="entry name" value="LPLAT_AGPAT-like"/>
    <property type="match status" value="1"/>
</dbReference>
<feature type="transmembrane region" description="Helical" evidence="3">
    <location>
        <begin position="258"/>
        <end position="277"/>
    </location>
</feature>